<feature type="binding site" evidence="10">
    <location>
        <position position="315"/>
    </location>
    <ligand>
        <name>Zn(2+)</name>
        <dbReference type="ChEBI" id="CHEBI:29105"/>
    </ligand>
</feature>
<feature type="binding site" evidence="10">
    <location>
        <position position="286"/>
    </location>
    <ligand>
        <name>L-cysteinyl-5'-AMP</name>
        <dbReference type="ChEBI" id="CHEBI:144924"/>
    </ligand>
</feature>
<evidence type="ECO:0000256" key="8">
    <source>
        <dbReference type="ARBA" id="ARBA00022840"/>
    </source>
</evidence>
<evidence type="ECO:0000256" key="10">
    <source>
        <dbReference type="HAMAP-Rule" id="MF_01697"/>
    </source>
</evidence>
<evidence type="ECO:0000256" key="2">
    <source>
        <dbReference type="ARBA" id="ARBA00007723"/>
    </source>
</evidence>
<dbReference type="PRINTS" id="PR00983">
    <property type="entry name" value="TRNASYNTHCYS"/>
</dbReference>
<evidence type="ECO:0000259" key="12">
    <source>
        <dbReference type="Pfam" id="PF01406"/>
    </source>
</evidence>
<evidence type="ECO:0000256" key="1">
    <source>
        <dbReference type="ARBA" id="ARBA00003679"/>
    </source>
</evidence>
<feature type="binding site" evidence="10">
    <location>
        <position position="342"/>
    </location>
    <ligand>
        <name>L-cysteinyl-5'-AMP</name>
        <dbReference type="ChEBI" id="CHEBI:144924"/>
    </ligand>
</feature>
<dbReference type="InterPro" id="IPR024909">
    <property type="entry name" value="Cys-tRNA/MSH_ligase"/>
</dbReference>
<organism evidence="13 14">
    <name type="scientific">Catenulispora yoronensis</name>
    <dbReference type="NCBI Taxonomy" id="450799"/>
    <lineage>
        <taxon>Bacteria</taxon>
        <taxon>Bacillati</taxon>
        <taxon>Actinomycetota</taxon>
        <taxon>Actinomycetes</taxon>
        <taxon>Catenulisporales</taxon>
        <taxon>Catenulisporaceae</taxon>
        <taxon>Catenulispora</taxon>
    </lineage>
</organism>
<protein>
    <recommendedName>
        <fullName evidence="10">L-cysteine:1D-myo-inositol 2-amino-2-deoxy-alpha-D-glucopyranoside ligase</fullName>
        <shortName evidence="10">L-Cys:GlcN-Ins ligase</shortName>
        <ecNumber evidence="10">6.3.1.13</ecNumber>
    </recommendedName>
    <alternativeName>
        <fullName evidence="10">Mycothiol ligase</fullName>
        <shortName evidence="10">MSH ligase</shortName>
    </alternativeName>
</protein>
<keyword evidence="8 10" id="KW-0067">ATP-binding</keyword>
<name>A0ABN2VHE8_9ACTN</name>
<sequence length="489" mass="51590">MDLAPFAPPAALPPEAPRRNNQAHGTVAPAGGAAPHHSPAPGIAQADPDRIIRMHAWPAPEVPELPGDGPAVRLHDTAARALVPTPAAGPGEPARIYVCGITPYDATHMGHANTYLAFDLIQRAWKDAGHPVSYVQNVTDVDDPLLERAVATGRDWEALAESETALFREDMTALRILPPAHYVGAVESIPLVVDLVVKLLEQGAAYDVDGDVYFSVHADPAFGSVSHLDPAEMLATFAARGGDPDRPGKKHQLDCLLWQNEREGEPSWDPGAAGRAAGLRPGRPGWHIECAAIALEHLGMGLDLQGGGSDLAFPHHEMGASEAQVVTGERPYAQTYVHAGMVGLDGEKMSKSKGNLVLVSKLRHAGVDPMAIRLALLAHHYRTDWEWTPADLESAQARLARWRAAVSRPDAVPADDVLAAVRERITDDLDAPGALGVIDAWVARQEAADATADGDGGAGAEGDGAAVERNTAAPGQISRIVDALLGVAL</sequence>
<evidence type="ECO:0000256" key="3">
    <source>
        <dbReference type="ARBA" id="ARBA00011245"/>
    </source>
</evidence>
<evidence type="ECO:0000256" key="9">
    <source>
        <dbReference type="ARBA" id="ARBA00048350"/>
    </source>
</evidence>
<comment type="function">
    <text evidence="1 10">Catalyzes the ATP-dependent condensation of GlcN-Ins and L-cysteine to form L-Cys-GlcN-Ins.</text>
</comment>
<feature type="domain" description="tRNA synthetases class I catalytic" evidence="12">
    <location>
        <begin position="94"/>
        <end position="396"/>
    </location>
</feature>
<comment type="catalytic activity">
    <reaction evidence="9 10">
        <text>1D-myo-inositol 2-amino-2-deoxy-alpha-D-glucopyranoside + L-cysteine + ATP = 1D-myo-inositol 2-(L-cysteinylamino)-2-deoxy-alpha-D-glucopyranoside + AMP + diphosphate + H(+)</text>
        <dbReference type="Rhea" id="RHEA:26176"/>
        <dbReference type="ChEBI" id="CHEBI:15378"/>
        <dbReference type="ChEBI" id="CHEBI:30616"/>
        <dbReference type="ChEBI" id="CHEBI:33019"/>
        <dbReference type="ChEBI" id="CHEBI:35235"/>
        <dbReference type="ChEBI" id="CHEBI:58886"/>
        <dbReference type="ChEBI" id="CHEBI:58887"/>
        <dbReference type="ChEBI" id="CHEBI:456215"/>
        <dbReference type="EC" id="6.3.1.13"/>
    </reaction>
</comment>
<dbReference type="HAMAP" id="MF_01697">
    <property type="entry name" value="MshC"/>
    <property type="match status" value="1"/>
</dbReference>
<comment type="caution">
    <text evidence="10">Lacks conserved residue(s) required for the propagation of feature annotation.</text>
</comment>
<dbReference type="EC" id="6.3.1.13" evidence="10"/>
<dbReference type="NCBIfam" id="TIGR03447">
    <property type="entry name" value="mycothiol_MshC"/>
    <property type="match status" value="1"/>
</dbReference>
<dbReference type="Proteomes" id="UP001500751">
    <property type="component" value="Unassembled WGS sequence"/>
</dbReference>
<keyword evidence="14" id="KW-1185">Reference proteome</keyword>
<feature type="binding site" evidence="10">
    <location>
        <position position="114"/>
    </location>
    <ligand>
        <name>L-cysteinyl-5'-AMP</name>
        <dbReference type="ChEBI" id="CHEBI:144924"/>
    </ligand>
</feature>
<evidence type="ECO:0000256" key="6">
    <source>
        <dbReference type="ARBA" id="ARBA00022741"/>
    </source>
</evidence>
<evidence type="ECO:0000313" key="14">
    <source>
        <dbReference type="Proteomes" id="UP001500751"/>
    </source>
</evidence>
<comment type="caution">
    <text evidence="13">The sequence shown here is derived from an EMBL/GenBank/DDBJ whole genome shotgun (WGS) entry which is preliminary data.</text>
</comment>
<dbReference type="SUPFAM" id="SSF52374">
    <property type="entry name" value="Nucleotidylyl transferase"/>
    <property type="match status" value="1"/>
</dbReference>
<comment type="similarity">
    <text evidence="2 10">Belongs to the class-I aminoacyl-tRNA synthetase family. MshC subfamily.</text>
</comment>
<evidence type="ECO:0000256" key="4">
    <source>
        <dbReference type="ARBA" id="ARBA00022598"/>
    </source>
</evidence>
<evidence type="ECO:0000313" key="13">
    <source>
        <dbReference type="EMBL" id="GAA2058731.1"/>
    </source>
</evidence>
<keyword evidence="6 10" id="KW-0547">Nucleotide-binding</keyword>
<feature type="short sequence motif" description="'KMSKS' region" evidence="10">
    <location>
        <begin position="348"/>
        <end position="352"/>
    </location>
</feature>
<dbReference type="Pfam" id="PF01406">
    <property type="entry name" value="tRNA-synt_1e"/>
    <property type="match status" value="1"/>
</dbReference>
<proteinExistence type="inferred from homology"/>
<dbReference type="InterPro" id="IPR032678">
    <property type="entry name" value="tRNA-synt_1_cat_dom"/>
</dbReference>
<dbReference type="Gene3D" id="3.40.50.620">
    <property type="entry name" value="HUPs"/>
    <property type="match status" value="1"/>
</dbReference>
<evidence type="ECO:0000256" key="11">
    <source>
        <dbReference type="SAM" id="MobiDB-lite"/>
    </source>
</evidence>
<dbReference type="Gene3D" id="1.20.120.640">
    <property type="entry name" value="Anticodon-binding domain of a subclass of class I aminoacyl-tRNA synthetases"/>
    <property type="match status" value="1"/>
</dbReference>
<feature type="binding site" evidence="10">
    <location>
        <begin position="99"/>
        <end position="102"/>
    </location>
    <ligand>
        <name>L-cysteinyl-5'-AMP</name>
        <dbReference type="ChEBI" id="CHEBI:144924"/>
    </ligand>
</feature>
<feature type="short sequence motif" description="'HIGH' region" evidence="10">
    <location>
        <begin position="101"/>
        <end position="111"/>
    </location>
</feature>
<feature type="compositionally biased region" description="Pro residues" evidence="11">
    <location>
        <begin position="1"/>
        <end position="15"/>
    </location>
</feature>
<dbReference type="PANTHER" id="PTHR10890:SF3">
    <property type="entry name" value="CYSTEINE--TRNA LIGASE, CYTOPLASMIC"/>
    <property type="match status" value="1"/>
</dbReference>
<keyword evidence="7 10" id="KW-0862">Zinc</keyword>
<dbReference type="GO" id="GO:0016874">
    <property type="term" value="F:ligase activity"/>
    <property type="evidence" value="ECO:0007669"/>
    <property type="project" value="UniProtKB-KW"/>
</dbReference>
<accession>A0ABN2VHE8</accession>
<feature type="binding site" evidence="10">
    <location>
        <position position="290"/>
    </location>
    <ligand>
        <name>Zn(2+)</name>
        <dbReference type="ChEBI" id="CHEBI:29105"/>
    </ligand>
</feature>
<feature type="binding site" evidence="10">
    <location>
        <position position="99"/>
    </location>
    <ligand>
        <name>Zn(2+)</name>
        <dbReference type="ChEBI" id="CHEBI:29105"/>
    </ligand>
</feature>
<feature type="binding site" evidence="10">
    <location>
        <begin position="308"/>
        <end position="310"/>
    </location>
    <ligand>
        <name>L-cysteinyl-5'-AMP</name>
        <dbReference type="ChEBI" id="CHEBI:144924"/>
    </ligand>
</feature>
<evidence type="ECO:0000256" key="7">
    <source>
        <dbReference type="ARBA" id="ARBA00022833"/>
    </source>
</evidence>
<gene>
    <name evidence="10 13" type="primary">mshC</name>
    <name evidence="13" type="ORF">GCM10009839_80820</name>
</gene>
<dbReference type="InterPro" id="IPR017812">
    <property type="entry name" value="Mycothiol_ligase_MshC"/>
</dbReference>
<keyword evidence="4 10" id="KW-0436">Ligase</keyword>
<dbReference type="InterPro" id="IPR014729">
    <property type="entry name" value="Rossmann-like_a/b/a_fold"/>
</dbReference>
<comment type="subunit">
    <text evidence="3 10">Monomer.</text>
</comment>
<reference evidence="13 14" key="1">
    <citation type="journal article" date="2019" name="Int. J. Syst. Evol. Microbiol.">
        <title>The Global Catalogue of Microorganisms (GCM) 10K type strain sequencing project: providing services to taxonomists for standard genome sequencing and annotation.</title>
        <authorList>
            <consortium name="The Broad Institute Genomics Platform"/>
            <consortium name="The Broad Institute Genome Sequencing Center for Infectious Disease"/>
            <person name="Wu L."/>
            <person name="Ma J."/>
        </authorList>
    </citation>
    <scope>NUCLEOTIDE SEQUENCE [LARGE SCALE GENOMIC DNA]</scope>
    <source>
        <strain evidence="13 14">JCM 16014</strain>
    </source>
</reference>
<feature type="compositionally biased region" description="Low complexity" evidence="11">
    <location>
        <begin position="23"/>
        <end position="44"/>
    </location>
</feature>
<dbReference type="EMBL" id="BAAAQN010000072">
    <property type="protein sequence ID" value="GAA2058731.1"/>
    <property type="molecule type" value="Genomic_DNA"/>
</dbReference>
<dbReference type="PANTHER" id="PTHR10890">
    <property type="entry name" value="CYSTEINYL-TRNA SYNTHETASE"/>
    <property type="match status" value="1"/>
</dbReference>
<feature type="binding site" evidence="10">
    <location>
        <begin position="137"/>
        <end position="139"/>
    </location>
    <ligand>
        <name>L-cysteinyl-5'-AMP</name>
        <dbReference type="ChEBI" id="CHEBI:144924"/>
    </ligand>
</feature>
<comment type="cofactor">
    <cofactor evidence="10">
        <name>Zn(2+)</name>
        <dbReference type="ChEBI" id="CHEBI:29105"/>
    </cofactor>
    <text evidence="10">Binds 1 zinc ion per subunit.</text>
</comment>
<evidence type="ECO:0000256" key="5">
    <source>
        <dbReference type="ARBA" id="ARBA00022723"/>
    </source>
</evidence>
<feature type="region of interest" description="Disordered" evidence="11">
    <location>
        <begin position="1"/>
        <end position="45"/>
    </location>
</feature>
<keyword evidence="5 10" id="KW-0479">Metal-binding</keyword>